<dbReference type="Pfam" id="PF13304">
    <property type="entry name" value="AAA_21"/>
    <property type="match status" value="1"/>
</dbReference>
<name>A0A5J6WZ20_9GAMM</name>
<dbReference type="EMBL" id="CP040449">
    <property type="protein sequence ID" value="QFI55118.1"/>
    <property type="molecule type" value="Genomic_DNA"/>
</dbReference>
<reference evidence="2 3" key="1">
    <citation type="submission" date="2019-05" db="EMBL/GenBank/DDBJ databases">
        <title>OXA-830, a novel chromosomally encoded expanded-spectrum class D beta-lactamase in Aeromonas simiae.</title>
        <authorList>
            <person name="Zhou W."/>
            <person name="Chen Q."/>
        </authorList>
    </citation>
    <scope>NUCLEOTIDE SEQUENCE [LARGE SCALE GENOMIC DNA]</scope>
    <source>
        <strain evidence="2 3">A6</strain>
    </source>
</reference>
<keyword evidence="3" id="KW-1185">Reference proteome</keyword>
<dbReference type="SUPFAM" id="SSF52540">
    <property type="entry name" value="P-loop containing nucleoside triphosphate hydrolases"/>
    <property type="match status" value="1"/>
</dbReference>
<keyword evidence="2" id="KW-0547">Nucleotide-binding</keyword>
<dbReference type="AlphaFoldDB" id="A0A5J6WZ20"/>
<dbReference type="RefSeq" id="WP_193000846.1">
    <property type="nucleotide sequence ID" value="NZ_CP040449.1"/>
</dbReference>
<dbReference type="InterPro" id="IPR014555">
    <property type="entry name" value="RecF-like"/>
</dbReference>
<sequence>MLTRFEIDNFKSLVGFSLPLSRFNCVIGLNGAGKTTLLQALDFASHVMSGEVKDWLNARGWSAADLASRLGNKSNIELALELDIDGLLLRWEATFNRVRLACTREEVKVKSSILEGARQYEIIVRVDGAIYELKSGKYWHRSESAEPSQWNEIPFIYEGSLLSQLKDNQLSPLLRELRERIKAIRSLDLLSPEQLRRKTRLSDLTDDIGSGGQQLGAFIHQLNLTEREQLLQNLQRYYPQVTKIHTSVLRSGAIKLELHERYQTTTDMNGQASLFESDMVTEARHINDGMLRLLAILAQQFSPYEFVLFDEIENGVNPEITEALVDALVGSAKQLLVTTHSPLVLNYLEDDVARQSVLLIYKRPDGVSRAVRLFDVPMAAERLECLSPGESMLDLSLTRVAEAAEQMDAPSHGEV</sequence>
<keyword evidence="2" id="KW-0067">ATP-binding</keyword>
<feature type="domain" description="ATPase AAA-type core" evidence="1">
    <location>
        <begin position="23"/>
        <end position="346"/>
    </location>
</feature>
<dbReference type="GO" id="GO:0000731">
    <property type="term" value="P:DNA synthesis involved in DNA repair"/>
    <property type="evidence" value="ECO:0007669"/>
    <property type="project" value="TreeGrafter"/>
</dbReference>
<evidence type="ECO:0000259" key="1">
    <source>
        <dbReference type="Pfam" id="PF13304"/>
    </source>
</evidence>
<accession>A0A5J6WZ20</accession>
<dbReference type="GO" id="GO:0006302">
    <property type="term" value="P:double-strand break repair"/>
    <property type="evidence" value="ECO:0007669"/>
    <property type="project" value="TreeGrafter"/>
</dbReference>
<dbReference type="GO" id="GO:0016887">
    <property type="term" value="F:ATP hydrolysis activity"/>
    <property type="evidence" value="ECO:0007669"/>
    <property type="project" value="InterPro"/>
</dbReference>
<dbReference type="InterPro" id="IPR027417">
    <property type="entry name" value="P-loop_NTPase"/>
</dbReference>
<gene>
    <name evidence="2" type="ORF">FE240_10745</name>
</gene>
<protein>
    <submittedName>
        <fullName evidence="2">ATP-binding protein</fullName>
    </submittedName>
</protein>
<dbReference type="PANTHER" id="PTHR32182:SF22">
    <property type="entry name" value="ATP-DEPENDENT ENDONUCLEASE, OLD FAMILY-RELATED"/>
    <property type="match status" value="1"/>
</dbReference>
<dbReference type="InterPro" id="IPR003959">
    <property type="entry name" value="ATPase_AAA_core"/>
</dbReference>
<dbReference type="Gene3D" id="3.40.50.300">
    <property type="entry name" value="P-loop containing nucleotide triphosphate hydrolases"/>
    <property type="match status" value="1"/>
</dbReference>
<evidence type="ECO:0000313" key="2">
    <source>
        <dbReference type="EMBL" id="QFI55118.1"/>
    </source>
</evidence>
<dbReference type="GO" id="GO:0005524">
    <property type="term" value="F:ATP binding"/>
    <property type="evidence" value="ECO:0007669"/>
    <property type="project" value="UniProtKB-KW"/>
</dbReference>
<dbReference type="PIRSF" id="PIRSF029347">
    <property type="entry name" value="RecF"/>
    <property type="match status" value="1"/>
</dbReference>
<evidence type="ECO:0000313" key="3">
    <source>
        <dbReference type="Proteomes" id="UP000594034"/>
    </source>
</evidence>
<dbReference type="PANTHER" id="PTHR32182">
    <property type="entry name" value="DNA REPLICATION AND REPAIR PROTEIN RECF"/>
    <property type="match status" value="1"/>
</dbReference>
<dbReference type="KEGG" id="asim:FE240_10745"/>
<dbReference type="Proteomes" id="UP000594034">
    <property type="component" value="Chromosome"/>
</dbReference>
<organism evidence="2 3">
    <name type="scientific">Aeromonas simiae</name>
    <dbReference type="NCBI Taxonomy" id="218936"/>
    <lineage>
        <taxon>Bacteria</taxon>
        <taxon>Pseudomonadati</taxon>
        <taxon>Pseudomonadota</taxon>
        <taxon>Gammaproteobacteria</taxon>
        <taxon>Aeromonadales</taxon>
        <taxon>Aeromonadaceae</taxon>
        <taxon>Aeromonas</taxon>
    </lineage>
</organism>
<dbReference type="CDD" id="cd00267">
    <property type="entry name" value="ABC_ATPase"/>
    <property type="match status" value="1"/>
</dbReference>
<proteinExistence type="predicted"/>